<name>A0A3F3PM92_9EURO</name>
<dbReference type="GeneID" id="38138053"/>
<gene>
    <name evidence="2" type="ORF">BDQ94DRAFT_163219</name>
</gene>
<keyword evidence="3" id="KW-1185">Reference proteome</keyword>
<sequence>MAIENIVDYHCSGREAGVYRPGEDQRTTTRRNRISPNCRTRHPKIEGIEKYDGRVIALMGPSSDSRAAFTMTSRPRPHPRPRPSVVPGLNGIPVYGETELLDQIGTDAAAIAVRTAPSATHANNSYIGHSVACKSRVELSPASCSEGFHGMEPSNNGLGIEVVVAALSGYPCCIRPDFHGVIHPSRFSPQCGGDLPHALGGFENKQVWHMRGSLFIIPNVGGLKIRR</sequence>
<protein>
    <submittedName>
        <fullName evidence="2">Uncharacterized protein</fullName>
    </submittedName>
</protein>
<dbReference type="EMBL" id="KZ852082">
    <property type="protein sequence ID" value="RDH27892.1"/>
    <property type="molecule type" value="Genomic_DNA"/>
</dbReference>
<reference evidence="2 3" key="1">
    <citation type="submission" date="2018-07" db="EMBL/GenBank/DDBJ databases">
        <title>The genomes of Aspergillus section Nigri reveals drivers in fungal speciation.</title>
        <authorList>
            <consortium name="DOE Joint Genome Institute"/>
            <person name="Vesth T.C."/>
            <person name="Nybo J."/>
            <person name="Theobald S."/>
            <person name="Brandl J."/>
            <person name="Frisvad J.C."/>
            <person name="Nielsen K.F."/>
            <person name="Lyhne E.K."/>
            <person name="Kogle M.E."/>
            <person name="Kuo A."/>
            <person name="Riley R."/>
            <person name="Clum A."/>
            <person name="Nolan M."/>
            <person name="Lipzen A."/>
            <person name="Salamov A."/>
            <person name="Henrissat B."/>
            <person name="Wiebenga A."/>
            <person name="De vries R.P."/>
            <person name="Grigoriev I.V."/>
            <person name="Mortensen U.H."/>
            <person name="Andersen M.R."/>
            <person name="Baker S.E."/>
        </authorList>
    </citation>
    <scope>NUCLEOTIDE SEQUENCE [LARGE SCALE GENOMIC DNA]</scope>
    <source>
        <strain evidence="2 3">CBS 139.54b</strain>
    </source>
</reference>
<dbReference type="Proteomes" id="UP000253729">
    <property type="component" value="Unassembled WGS sequence"/>
</dbReference>
<accession>A0A3F3PM92</accession>
<proteinExistence type="predicted"/>
<evidence type="ECO:0000256" key="1">
    <source>
        <dbReference type="SAM" id="MobiDB-lite"/>
    </source>
</evidence>
<evidence type="ECO:0000313" key="2">
    <source>
        <dbReference type="EMBL" id="RDH27892.1"/>
    </source>
</evidence>
<feature type="region of interest" description="Disordered" evidence="1">
    <location>
        <begin position="66"/>
        <end position="89"/>
    </location>
</feature>
<organism evidence="2 3">
    <name type="scientific">Aspergillus welwitschiae</name>
    <dbReference type="NCBI Taxonomy" id="1341132"/>
    <lineage>
        <taxon>Eukaryota</taxon>
        <taxon>Fungi</taxon>
        <taxon>Dikarya</taxon>
        <taxon>Ascomycota</taxon>
        <taxon>Pezizomycotina</taxon>
        <taxon>Eurotiomycetes</taxon>
        <taxon>Eurotiomycetidae</taxon>
        <taxon>Eurotiales</taxon>
        <taxon>Aspergillaceae</taxon>
        <taxon>Aspergillus</taxon>
        <taxon>Aspergillus subgen. Circumdati</taxon>
    </lineage>
</organism>
<dbReference type="RefSeq" id="XP_026620914.1">
    <property type="nucleotide sequence ID" value="XM_026769697.1"/>
</dbReference>
<dbReference type="AlphaFoldDB" id="A0A3F3PM92"/>
<evidence type="ECO:0000313" key="3">
    <source>
        <dbReference type="Proteomes" id="UP000253729"/>
    </source>
</evidence>